<comment type="caution">
    <text evidence="6">The sequence shown here is derived from an EMBL/GenBank/DDBJ whole genome shotgun (WGS) entry which is preliminary data.</text>
</comment>
<dbReference type="AlphaFoldDB" id="A0AAD7TSQ4"/>
<gene>
    <name evidence="6" type="ORF">ONZ51_g6103</name>
</gene>
<proteinExistence type="inferred from homology"/>
<evidence type="ECO:0000256" key="2">
    <source>
        <dbReference type="ARBA" id="ARBA00022723"/>
    </source>
</evidence>
<feature type="compositionally biased region" description="Polar residues" evidence="4">
    <location>
        <begin position="161"/>
        <end position="172"/>
    </location>
</feature>
<evidence type="ECO:0000313" key="6">
    <source>
        <dbReference type="EMBL" id="KAJ8481267.1"/>
    </source>
</evidence>
<evidence type="ECO:0000256" key="4">
    <source>
        <dbReference type="SAM" id="MobiDB-lite"/>
    </source>
</evidence>
<keyword evidence="3" id="KW-0862">Zinc</keyword>
<organism evidence="6 7">
    <name type="scientific">Trametes cubensis</name>
    <dbReference type="NCBI Taxonomy" id="1111947"/>
    <lineage>
        <taxon>Eukaryota</taxon>
        <taxon>Fungi</taxon>
        <taxon>Dikarya</taxon>
        <taxon>Basidiomycota</taxon>
        <taxon>Agaricomycotina</taxon>
        <taxon>Agaricomycetes</taxon>
        <taxon>Polyporales</taxon>
        <taxon>Polyporaceae</taxon>
        <taxon>Trametes</taxon>
    </lineage>
</organism>
<dbReference type="PROSITE" id="PS51792">
    <property type="entry name" value="YIPPEE"/>
    <property type="match status" value="1"/>
</dbReference>
<feature type="region of interest" description="Disordered" evidence="4">
    <location>
        <begin position="115"/>
        <end position="193"/>
    </location>
</feature>
<dbReference type="Proteomes" id="UP001215151">
    <property type="component" value="Unassembled WGS sequence"/>
</dbReference>
<evidence type="ECO:0000259" key="5">
    <source>
        <dbReference type="PROSITE" id="PS51792"/>
    </source>
</evidence>
<keyword evidence="7" id="KW-1185">Reference proteome</keyword>
<dbReference type="Pfam" id="PF03226">
    <property type="entry name" value="Yippee-Mis18"/>
    <property type="match status" value="1"/>
</dbReference>
<dbReference type="GO" id="GO:0046872">
    <property type="term" value="F:metal ion binding"/>
    <property type="evidence" value="ECO:0007669"/>
    <property type="project" value="UniProtKB-KW"/>
</dbReference>
<protein>
    <recommendedName>
        <fullName evidence="5">Yippee domain-containing protein</fullName>
    </recommendedName>
</protein>
<dbReference type="InterPro" id="IPR004910">
    <property type="entry name" value="Yippee/Mis18/Cereblon"/>
</dbReference>
<reference evidence="6" key="1">
    <citation type="submission" date="2022-11" db="EMBL/GenBank/DDBJ databases">
        <title>Genome Sequence of Cubamyces cubensis.</title>
        <authorList>
            <person name="Buettner E."/>
        </authorList>
    </citation>
    <scope>NUCLEOTIDE SEQUENCE</scope>
    <source>
        <strain evidence="6">MPL-01</strain>
    </source>
</reference>
<feature type="domain" description="Yippee" evidence="5">
    <location>
        <begin position="18"/>
        <end position="115"/>
    </location>
</feature>
<evidence type="ECO:0000256" key="3">
    <source>
        <dbReference type="ARBA" id="ARBA00022833"/>
    </source>
</evidence>
<dbReference type="PANTHER" id="PTHR13848">
    <property type="entry name" value="PROTEIN YIPPEE-LIKE CG15309-RELATED"/>
    <property type="match status" value="1"/>
</dbReference>
<comment type="similarity">
    <text evidence="1">Belongs to the yippee family.</text>
</comment>
<dbReference type="EMBL" id="JAPEVG010000141">
    <property type="protein sequence ID" value="KAJ8481267.1"/>
    <property type="molecule type" value="Genomic_DNA"/>
</dbReference>
<evidence type="ECO:0000313" key="7">
    <source>
        <dbReference type="Proteomes" id="UP001215151"/>
    </source>
</evidence>
<keyword evidence="2" id="KW-0479">Metal-binding</keyword>
<sequence length="193" mass="21400">MPDSTMLTIDPSQPGPPRFLVCGQCATRIAHTSQIVSRAFRGHAGKAALFTTAKNIILDPPSILLMDSGAYTIQEFICNSCESYLGWKFMRAHDGPERWKEGHFIVELDLVQEQDGGDARAMEGQQSPLGRIDEEETHAPPTHRRAPSETPVPPPKGAQQGVRSFQASSKKAQLSRRIEEDEYDTGGPFWKPR</sequence>
<accession>A0AAD7TSQ4</accession>
<dbReference type="InterPro" id="IPR039058">
    <property type="entry name" value="Yippee_fam"/>
</dbReference>
<evidence type="ECO:0000256" key="1">
    <source>
        <dbReference type="ARBA" id="ARBA00005613"/>
    </source>
</evidence>
<name>A0AAD7TSQ4_9APHY</name>
<dbReference type="InterPro" id="IPR034751">
    <property type="entry name" value="Yippee"/>
</dbReference>